<protein>
    <submittedName>
        <fullName evidence="4">Glycoprotein</fullName>
    </submittedName>
</protein>
<name>A0ABR4ZI50_9NOCA</name>
<evidence type="ECO:0000313" key="4">
    <source>
        <dbReference type="EMBL" id="KIA64757.1"/>
    </source>
</evidence>
<dbReference type="InterPro" id="IPR027381">
    <property type="entry name" value="LytR/CpsA/Psr_C"/>
</dbReference>
<proteinExistence type="predicted"/>
<feature type="transmembrane region" description="Helical" evidence="2">
    <location>
        <begin position="15"/>
        <end position="35"/>
    </location>
</feature>
<evidence type="ECO:0000313" key="5">
    <source>
        <dbReference type="Proteomes" id="UP000031364"/>
    </source>
</evidence>
<evidence type="ECO:0000256" key="2">
    <source>
        <dbReference type="SAM" id="Phobius"/>
    </source>
</evidence>
<feature type="compositionally biased region" description="Low complexity" evidence="1">
    <location>
        <begin position="36"/>
        <end position="56"/>
    </location>
</feature>
<keyword evidence="2" id="KW-1133">Transmembrane helix</keyword>
<reference evidence="4 5" key="1">
    <citation type="journal article" date="2014" name="Int. J. Syst. Evol. Microbiol.">
        <title>Nocardia vulneris sp. nov., isolated from wounds of human patients in North America.</title>
        <authorList>
            <person name="Lasker B.A."/>
            <person name="Bell M."/>
            <person name="Klenk H.P."/>
            <person name="Sproer C."/>
            <person name="Schumann C."/>
            <person name="Schumann P."/>
            <person name="Brown J.M."/>
        </authorList>
    </citation>
    <scope>NUCLEOTIDE SEQUENCE [LARGE SCALE GENOMIC DNA]</scope>
    <source>
        <strain evidence="4 5">W9851</strain>
    </source>
</reference>
<dbReference type="EMBL" id="JNFP01000011">
    <property type="protein sequence ID" value="KIA64757.1"/>
    <property type="molecule type" value="Genomic_DNA"/>
</dbReference>
<evidence type="ECO:0000256" key="1">
    <source>
        <dbReference type="SAM" id="MobiDB-lite"/>
    </source>
</evidence>
<evidence type="ECO:0000259" key="3">
    <source>
        <dbReference type="Pfam" id="PF13399"/>
    </source>
</evidence>
<dbReference type="Proteomes" id="UP000031364">
    <property type="component" value="Unassembled WGS sequence"/>
</dbReference>
<dbReference type="Pfam" id="PF13399">
    <property type="entry name" value="LytR_C"/>
    <property type="match status" value="1"/>
</dbReference>
<gene>
    <name evidence="4" type="ORF">FG87_11030</name>
</gene>
<feature type="domain" description="LytR/CpsA/Psr regulator C-terminal" evidence="3">
    <location>
        <begin position="107"/>
        <end position="193"/>
    </location>
</feature>
<organism evidence="4 5">
    <name type="scientific">Nocardia vulneris</name>
    <dbReference type="NCBI Taxonomy" id="1141657"/>
    <lineage>
        <taxon>Bacteria</taxon>
        <taxon>Bacillati</taxon>
        <taxon>Actinomycetota</taxon>
        <taxon>Actinomycetes</taxon>
        <taxon>Mycobacteriales</taxon>
        <taxon>Nocardiaceae</taxon>
        <taxon>Nocardia</taxon>
    </lineage>
</organism>
<sequence>MSYPNPTSGGPPLRALAMVLIALAIVFGGLGAMSLSKSDADSSSSGPSESTTATAAPQMPASTTVDKTTPAPSSAAASSTPATTTATTTPPTTTVPTTTGSAAAKAVPVRVLNNSMIAGLAAKTAGQLTAEGWSVVETGNYPGANVPKTTVYYGNSPADKDAALAIADELGVTAEPKSSGLGESSPGVTVIVTGN</sequence>
<feature type="region of interest" description="Disordered" evidence="1">
    <location>
        <begin position="36"/>
        <end position="102"/>
    </location>
</feature>
<keyword evidence="2" id="KW-0472">Membrane</keyword>
<keyword evidence="5" id="KW-1185">Reference proteome</keyword>
<keyword evidence="2" id="KW-0812">Transmembrane</keyword>
<dbReference type="RefSeq" id="WP_043668227.1">
    <property type="nucleotide sequence ID" value="NZ_BDCI01000036.1"/>
</dbReference>
<dbReference type="Gene3D" id="3.30.70.2390">
    <property type="match status" value="1"/>
</dbReference>
<comment type="caution">
    <text evidence="4">The sequence shown here is derived from an EMBL/GenBank/DDBJ whole genome shotgun (WGS) entry which is preliminary data.</text>
</comment>
<feature type="compositionally biased region" description="Low complexity" evidence="1">
    <location>
        <begin position="68"/>
        <end position="102"/>
    </location>
</feature>
<accession>A0ABR4ZI50</accession>